<dbReference type="PANTHER" id="PTHR32303">
    <property type="entry name" value="QUINOPROTEIN ALCOHOL DEHYDROGENASE (CYTOCHROME C)"/>
    <property type="match status" value="1"/>
</dbReference>
<gene>
    <name evidence="5" type="ORF">METZ01_LOCUS71498</name>
</gene>
<evidence type="ECO:0000256" key="2">
    <source>
        <dbReference type="ARBA" id="ARBA00008156"/>
    </source>
</evidence>
<dbReference type="AlphaFoldDB" id="A0A381TS21"/>
<dbReference type="SMART" id="SM00564">
    <property type="entry name" value="PQQ"/>
    <property type="match status" value="5"/>
</dbReference>
<evidence type="ECO:0000259" key="4">
    <source>
        <dbReference type="Pfam" id="PF01011"/>
    </source>
</evidence>
<dbReference type="EMBL" id="UINC01005040">
    <property type="protein sequence ID" value="SVA18644.1"/>
    <property type="molecule type" value="Genomic_DNA"/>
</dbReference>
<organism evidence="5">
    <name type="scientific">marine metagenome</name>
    <dbReference type="NCBI Taxonomy" id="408172"/>
    <lineage>
        <taxon>unclassified sequences</taxon>
        <taxon>metagenomes</taxon>
        <taxon>ecological metagenomes</taxon>
    </lineage>
</organism>
<dbReference type="Pfam" id="PF01011">
    <property type="entry name" value="PQQ"/>
    <property type="match status" value="1"/>
</dbReference>
<dbReference type="PANTHER" id="PTHR32303:SF4">
    <property type="entry name" value="QUINOPROTEIN GLUCOSE DEHYDROGENASE"/>
    <property type="match status" value="1"/>
</dbReference>
<reference evidence="5" key="1">
    <citation type="submission" date="2018-05" db="EMBL/GenBank/DDBJ databases">
        <authorList>
            <person name="Lanie J.A."/>
            <person name="Ng W.-L."/>
            <person name="Kazmierczak K.M."/>
            <person name="Andrzejewski T.M."/>
            <person name="Davidsen T.M."/>
            <person name="Wayne K.J."/>
            <person name="Tettelin H."/>
            <person name="Glass J.I."/>
            <person name="Rusch D."/>
            <person name="Podicherti R."/>
            <person name="Tsui H.-C.T."/>
            <person name="Winkler M.E."/>
        </authorList>
    </citation>
    <scope>NUCLEOTIDE SEQUENCE</scope>
</reference>
<dbReference type="Gene3D" id="2.140.10.10">
    <property type="entry name" value="Quinoprotein alcohol dehydrogenase-like superfamily"/>
    <property type="match status" value="2"/>
</dbReference>
<sequence>MRRLGFVVILVLWFAPAAAQDLEWRTYGGDLASTRYSPADLITADNFNDLEVAWSLRTDNFGAEPEFNLQSTPLMVGGVLYSTVGSRRAVIAADAETGELLWFHRLDEGDRGAAAPRRLSGRGLAYRDNGAGGEIFYVTPGYQLIGLDAVTGQRLSSFGEEGVVDLKRNMDQDIDLVTGEVGLHAAPIVAGDTILIGAAHLPGSAPASMENVKGYVRGFDARTGDRKWIFHTIPGGDEFGNDTWLNDSWRYTGNTGVWGQMTVDEELGIGYFATEMPTNDYYGGHRHGDNLFADSLVAVDLETGERLWYYQFIHHDVWDWDLPCAPILVDIVVDGRAIKAIAQPSKQTWLYVFDRVTGEPVWPIEERAVEASNVPGELLAPTQPFPTKPPAYDRQGVSIDDLIDFTPELRAEAERIAANYRIGPIFTPPTVSVPEGPWGTLMLPSQAGGTNWPGGSFDPETGIIYLYTYTQVVSLGLINDPERSDMNFIRGRAPEVNARDAALTIDGIPIIKPPWGRITAIDLNQGEILWQVPHGETPDNIRDHPRLQGVDIPRTGRVGRIGTLNTKTLVIAGEGGMFTTSSGERGAMLRAYDKMTGEEVGEVYMPAPQSGSPMTYVLDGVQYIVVAVSGSGESGQLLAYRLPAD</sequence>
<dbReference type="GO" id="GO:0016491">
    <property type="term" value="F:oxidoreductase activity"/>
    <property type="evidence" value="ECO:0007669"/>
    <property type="project" value="UniProtKB-KW"/>
</dbReference>
<evidence type="ECO:0000313" key="5">
    <source>
        <dbReference type="EMBL" id="SVA18644.1"/>
    </source>
</evidence>
<feature type="domain" description="Pyrrolo-quinoline quinone repeat" evidence="4">
    <location>
        <begin position="24"/>
        <end position="624"/>
    </location>
</feature>
<comment type="cofactor">
    <cofactor evidence="1">
        <name>pyrroloquinoline quinone</name>
        <dbReference type="ChEBI" id="CHEBI:58442"/>
    </cofactor>
</comment>
<dbReference type="InterPro" id="IPR018391">
    <property type="entry name" value="PQQ_b-propeller_rpt"/>
</dbReference>
<keyword evidence="3" id="KW-0560">Oxidoreductase</keyword>
<dbReference type="SUPFAM" id="SSF50998">
    <property type="entry name" value="Quinoprotein alcohol dehydrogenase-like"/>
    <property type="match status" value="1"/>
</dbReference>
<name>A0A381TS21_9ZZZZ</name>
<dbReference type="InterPro" id="IPR011047">
    <property type="entry name" value="Quinoprotein_ADH-like_sf"/>
</dbReference>
<evidence type="ECO:0000256" key="1">
    <source>
        <dbReference type="ARBA" id="ARBA00001931"/>
    </source>
</evidence>
<accession>A0A381TS21</accession>
<evidence type="ECO:0000256" key="3">
    <source>
        <dbReference type="ARBA" id="ARBA00023002"/>
    </source>
</evidence>
<proteinExistence type="inferred from homology"/>
<protein>
    <recommendedName>
        <fullName evidence="4">Pyrrolo-quinoline quinone repeat domain-containing protein</fullName>
    </recommendedName>
</protein>
<comment type="similarity">
    <text evidence="2">Belongs to the bacterial PQQ dehydrogenase family.</text>
</comment>
<dbReference type="InterPro" id="IPR002372">
    <property type="entry name" value="PQQ_rpt_dom"/>
</dbReference>